<evidence type="ECO:0000256" key="7">
    <source>
        <dbReference type="SAM" id="MobiDB-lite"/>
    </source>
</evidence>
<feature type="compositionally biased region" description="Basic and acidic residues" evidence="7">
    <location>
        <begin position="1"/>
        <end position="14"/>
    </location>
</feature>
<evidence type="ECO:0000313" key="10">
    <source>
        <dbReference type="Proteomes" id="UP000694547"/>
    </source>
</evidence>
<reference evidence="9" key="2">
    <citation type="submission" date="2025-08" db="UniProtKB">
        <authorList>
            <consortium name="Ensembl"/>
        </authorList>
    </citation>
    <scope>IDENTIFICATION</scope>
</reference>
<feature type="region of interest" description="Disordered" evidence="7">
    <location>
        <begin position="1"/>
        <end position="25"/>
    </location>
</feature>
<evidence type="ECO:0000313" key="9">
    <source>
        <dbReference type="Ensembl" id="ENSPEMP00000036111.1"/>
    </source>
</evidence>
<reference evidence="9 10" key="1">
    <citation type="submission" date="2018-10" db="EMBL/GenBank/DDBJ databases">
        <title>Improved assembly of the deer mouse Peromyscus maniculatus genome.</title>
        <authorList>
            <person name="Lassance J.-M."/>
            <person name="Hoekstra H.E."/>
        </authorList>
    </citation>
    <scope>NUCLEOTIDE SEQUENCE [LARGE SCALE GENOMIC DNA]</scope>
</reference>
<dbReference type="GO" id="GO:0097060">
    <property type="term" value="C:synaptic membrane"/>
    <property type="evidence" value="ECO:0007669"/>
    <property type="project" value="TreeGrafter"/>
</dbReference>
<dbReference type="InterPro" id="IPR019528">
    <property type="entry name" value="PACT_domain"/>
</dbReference>
<dbReference type="GO" id="GO:0060090">
    <property type="term" value="F:molecular adaptor activity"/>
    <property type="evidence" value="ECO:0007669"/>
    <property type="project" value="InterPro"/>
</dbReference>
<name>A0A8C9CS52_PERMB</name>
<evidence type="ECO:0000256" key="5">
    <source>
        <dbReference type="ARBA" id="ARBA00023212"/>
    </source>
</evidence>
<dbReference type="GeneTree" id="ENSGT00730000110871"/>
<feature type="coiled-coil region" evidence="6">
    <location>
        <begin position="566"/>
        <end position="600"/>
    </location>
</feature>
<dbReference type="GO" id="GO:0060307">
    <property type="term" value="P:regulation of ventricular cardiac muscle cell membrane repolarization"/>
    <property type="evidence" value="ECO:0007669"/>
    <property type="project" value="TreeGrafter"/>
</dbReference>
<dbReference type="GO" id="GO:0005795">
    <property type="term" value="C:Golgi stack"/>
    <property type="evidence" value="ECO:0007669"/>
    <property type="project" value="TreeGrafter"/>
</dbReference>
<evidence type="ECO:0000256" key="2">
    <source>
        <dbReference type="ARBA" id="ARBA00022490"/>
    </source>
</evidence>
<dbReference type="GO" id="GO:1903358">
    <property type="term" value="P:regulation of Golgi organization"/>
    <property type="evidence" value="ECO:0007669"/>
    <property type="project" value="TreeGrafter"/>
</dbReference>
<reference evidence="9" key="3">
    <citation type="submission" date="2025-09" db="UniProtKB">
        <authorList>
            <consortium name="Ensembl"/>
        </authorList>
    </citation>
    <scope>IDENTIFICATION</scope>
</reference>
<evidence type="ECO:0000259" key="8">
    <source>
        <dbReference type="Pfam" id="PF10495"/>
    </source>
</evidence>
<dbReference type="PANTHER" id="PTHR44981">
    <property type="entry name" value="PERICENTRIN-LIKE PROTEIN, ISOFORM F"/>
    <property type="match status" value="1"/>
</dbReference>
<dbReference type="InterPro" id="IPR028745">
    <property type="entry name" value="AKAP9/Pericentrin"/>
</dbReference>
<dbReference type="GO" id="GO:0015459">
    <property type="term" value="F:potassium channel regulator activity"/>
    <property type="evidence" value="ECO:0007669"/>
    <property type="project" value="TreeGrafter"/>
</dbReference>
<dbReference type="GO" id="GO:0051661">
    <property type="term" value="P:maintenance of centrosome location"/>
    <property type="evidence" value="ECO:0007669"/>
    <property type="project" value="TreeGrafter"/>
</dbReference>
<dbReference type="AlphaFoldDB" id="A0A8C9CS52"/>
<dbReference type="Proteomes" id="UP000694547">
    <property type="component" value="Chromosome 3"/>
</dbReference>
<keyword evidence="4 6" id="KW-0175">Coiled coil</keyword>
<dbReference type="GO" id="GO:0005813">
    <property type="term" value="C:centrosome"/>
    <property type="evidence" value="ECO:0007669"/>
    <property type="project" value="UniProtKB-SubCell"/>
</dbReference>
<comment type="subcellular location">
    <subcellularLocation>
        <location evidence="1">Cytoplasm</location>
        <location evidence="1">Cytoskeleton</location>
        <location evidence="1">Microtubule organizing center</location>
        <location evidence="1">Centrosome</location>
    </subcellularLocation>
</comment>
<evidence type="ECO:0000256" key="3">
    <source>
        <dbReference type="ARBA" id="ARBA00022553"/>
    </source>
</evidence>
<keyword evidence="2" id="KW-0963">Cytoplasm</keyword>
<evidence type="ECO:0000256" key="1">
    <source>
        <dbReference type="ARBA" id="ARBA00004300"/>
    </source>
</evidence>
<keyword evidence="3" id="KW-0597">Phosphoprotein</keyword>
<proteinExistence type="predicted"/>
<dbReference type="PANTHER" id="PTHR44981:SF1">
    <property type="entry name" value="A-KINASE ANCHOR PROTEIN 9"/>
    <property type="match status" value="1"/>
</dbReference>
<dbReference type="GO" id="GO:0034237">
    <property type="term" value="F:protein kinase A regulatory subunit binding"/>
    <property type="evidence" value="ECO:0007669"/>
    <property type="project" value="TreeGrafter"/>
</dbReference>
<feature type="coiled-coil region" evidence="6">
    <location>
        <begin position="749"/>
        <end position="790"/>
    </location>
</feature>
<feature type="region of interest" description="Disordered" evidence="7">
    <location>
        <begin position="488"/>
        <end position="508"/>
    </location>
</feature>
<protein>
    <recommendedName>
        <fullName evidence="8">Pericentrin/AKAP-450 centrosomal targeting domain-containing protein</fullName>
    </recommendedName>
</protein>
<sequence length="1070" mass="122715">ENRTGEQEIGKGDSDQLPQILKPPDQTELWGDCSPEDVTAIISQITEKIEQTQEIHAAEILNMESRHISEAETLKREHHVAIQLLTEECHSLKKMTQCLKSKQVPDFHRICFQPPGLLKAVHTEGVQMLSVRDLPDDDGENLSAQQASQSWLEERRAYLSTISSLKDLISKMQVQRQTEVCDQSQSQESLSDWQGELLLALQDVLLKERGVLLAAFRMDLTSLGTRDVNGLLNCLERRIQEQGIEYQTAMECLQKADRRSLLAENEALRAQINGREMTLNKGQETGPSSQELPGCSVQQSCVLEMQGQLCAMKDRMTELQEQLSSEKVAVSELKSELSQIQLELDTTVKAQNEQLKELEAFRLQVKDKADEVQLLSDTLASEHKKSRELQCALATEKAKAGHCEERDKELKELRFTLEDQKQRNIQLDALLGQQRQLLNELQQKIESQRMLYNAQLSEEQGRNLELRVLLESEKGRIQEMKDTLDKERELHGQLQSSGDGGQPRPVCPPKELLQELQQQLEEKQKHIIKLVSESQKYKLDYLQTKYQMEKDRQVHQKTLQVEKEANTLGQRKMQELQSKVEELQRQLQEKRHQVYKLDLEGKRLQGLMQEFRKQEREDRRGSRRLVHQNINKQATWNFTDDRTRNWVLQQKMEEEAKGTSSAALIGGQIVHSNDVEHIRQKLQHVAAKLQQHVAQKNCGRLEFEISDEDTLIWVQERIDRIILRLQRLTGRPDDEHSLASLSTSCGSLIETLLRQNSELTGHVNQLTEEKNDLRSIIMKLEEQIKFYQQTRAGRNDSSGLSLHGSANIEDIIASEKEVWSKEKLTLQKALKRAEAKACELKAELRNDAVPQNRSPDSENAIFKRLYSKYLRAESFRKALIFQKKYLLLLLGRFQEYEEATLGLLVRMAGSPGFSSPETAVTSRPKGCTRFRIAARVSIAVSRMKYLIRRWDQVKGINITRDGFGLSPGVEKTDSLYHSSGGLELYGDTRQMTYRSRSDLDLPRSPLPFTRYPGTVADLNTPSLTYPQLQHYNPGRTLTDYVTQMEALQRRLGTTVQSGSPSFQFHTGMRR</sequence>
<dbReference type="Pfam" id="PF10495">
    <property type="entry name" value="PACT_coil_coil"/>
    <property type="match status" value="1"/>
</dbReference>
<accession>A0A8C9CS52</accession>
<dbReference type="Ensembl" id="ENSPEMT00000041947.1">
    <property type="protein sequence ID" value="ENSPEMP00000036111.1"/>
    <property type="gene ID" value="ENSPEMG00000030769.1"/>
</dbReference>
<keyword evidence="5" id="KW-0206">Cytoskeleton</keyword>
<feature type="domain" description="Pericentrin/AKAP-450 centrosomal targeting" evidence="8">
    <location>
        <begin position="868"/>
        <end position="950"/>
    </location>
</feature>
<evidence type="ECO:0000256" key="4">
    <source>
        <dbReference type="ARBA" id="ARBA00023054"/>
    </source>
</evidence>
<dbReference type="GO" id="GO:0005801">
    <property type="term" value="C:cis-Golgi network"/>
    <property type="evidence" value="ECO:0007669"/>
    <property type="project" value="TreeGrafter"/>
</dbReference>
<organism evidence="9 10">
    <name type="scientific">Peromyscus maniculatus bairdii</name>
    <name type="common">Prairie deer mouse</name>
    <dbReference type="NCBI Taxonomy" id="230844"/>
    <lineage>
        <taxon>Eukaryota</taxon>
        <taxon>Metazoa</taxon>
        <taxon>Chordata</taxon>
        <taxon>Craniata</taxon>
        <taxon>Vertebrata</taxon>
        <taxon>Euteleostomi</taxon>
        <taxon>Mammalia</taxon>
        <taxon>Eutheria</taxon>
        <taxon>Euarchontoglires</taxon>
        <taxon>Glires</taxon>
        <taxon>Rodentia</taxon>
        <taxon>Myomorpha</taxon>
        <taxon>Muroidea</taxon>
        <taxon>Cricetidae</taxon>
        <taxon>Neotominae</taxon>
        <taxon>Peromyscus</taxon>
    </lineage>
</organism>
<evidence type="ECO:0000256" key="6">
    <source>
        <dbReference type="SAM" id="Coils"/>
    </source>
</evidence>
<keyword evidence="10" id="KW-1185">Reference proteome</keyword>
<dbReference type="GO" id="GO:0007165">
    <property type="term" value="P:signal transduction"/>
    <property type="evidence" value="ECO:0007669"/>
    <property type="project" value="InterPro"/>
</dbReference>